<dbReference type="Pfam" id="PF01593">
    <property type="entry name" value="Amino_oxidase"/>
    <property type="match status" value="1"/>
</dbReference>
<evidence type="ECO:0000256" key="2">
    <source>
        <dbReference type="ARBA" id="ARBA00023002"/>
    </source>
</evidence>
<dbReference type="PRINTS" id="PR00757">
    <property type="entry name" value="AMINEOXDASEF"/>
</dbReference>
<evidence type="ECO:0000259" key="5">
    <source>
        <dbReference type="Pfam" id="PF01593"/>
    </source>
</evidence>
<accession>Q6BZB9</accession>
<keyword evidence="7" id="KW-1185">Reference proteome</keyword>
<name>Q6BZB9_DEBHA</name>
<gene>
    <name evidence="6" type="ordered locus">DEHA2A02552g</name>
</gene>
<dbReference type="VEuPathDB" id="FungiDB:DEHA2A02552g"/>
<dbReference type="PANTHER" id="PTHR10742">
    <property type="entry name" value="FLAVIN MONOAMINE OXIDASE"/>
    <property type="match status" value="1"/>
</dbReference>
<evidence type="ECO:0000313" key="6">
    <source>
        <dbReference type="EMBL" id="CAG84402.2"/>
    </source>
</evidence>
<dbReference type="Gene3D" id="3.90.660.10">
    <property type="match status" value="1"/>
</dbReference>
<dbReference type="STRING" id="284592.Q6BZB9"/>
<dbReference type="OMA" id="EFFDNYQ"/>
<organism evidence="6 7">
    <name type="scientific">Debaryomyces hansenii (strain ATCC 36239 / CBS 767 / BCRC 21394 / JCM 1990 / NBRC 0083 / IGC 2968)</name>
    <name type="common">Yeast</name>
    <name type="synonym">Torulaspora hansenii</name>
    <dbReference type="NCBI Taxonomy" id="284592"/>
    <lineage>
        <taxon>Eukaryota</taxon>
        <taxon>Fungi</taxon>
        <taxon>Dikarya</taxon>
        <taxon>Ascomycota</taxon>
        <taxon>Saccharomycotina</taxon>
        <taxon>Pichiomycetes</taxon>
        <taxon>Debaryomycetaceae</taxon>
        <taxon>Debaryomyces</taxon>
    </lineage>
</organism>
<evidence type="ECO:0000256" key="3">
    <source>
        <dbReference type="PIRSR" id="PIRSR601613-1"/>
    </source>
</evidence>
<dbReference type="PANTHER" id="PTHR10742:SF410">
    <property type="entry name" value="LYSINE-SPECIFIC HISTONE DEMETHYLASE 2"/>
    <property type="match status" value="1"/>
</dbReference>
<dbReference type="eggNOG" id="KOG0029">
    <property type="taxonomic scope" value="Eukaryota"/>
</dbReference>
<feature type="domain" description="Amine oxidase" evidence="5">
    <location>
        <begin position="16"/>
        <end position="477"/>
    </location>
</feature>
<dbReference type="GO" id="GO:0015940">
    <property type="term" value="P:pantothenate biosynthetic process"/>
    <property type="evidence" value="ECO:0007669"/>
    <property type="project" value="EnsemblFungi"/>
</dbReference>
<keyword evidence="4" id="KW-0285">Flavoprotein</keyword>
<dbReference type="GO" id="GO:0046208">
    <property type="term" value="P:spermine catabolic process"/>
    <property type="evidence" value="ECO:0007669"/>
    <property type="project" value="EnsemblFungi"/>
</dbReference>
<dbReference type="Proteomes" id="UP000000599">
    <property type="component" value="Chromosome A"/>
</dbReference>
<dbReference type="OrthoDB" id="5046242at2759"/>
<dbReference type="InParanoid" id="Q6BZB9"/>
<keyword evidence="2 4" id="KW-0560">Oxidoreductase</keyword>
<reference evidence="6 7" key="1">
    <citation type="journal article" date="2004" name="Nature">
        <title>Genome evolution in yeasts.</title>
        <authorList>
            <consortium name="Genolevures"/>
            <person name="Dujon B."/>
            <person name="Sherman D."/>
            <person name="Fischer G."/>
            <person name="Durrens P."/>
            <person name="Casaregola S."/>
            <person name="Lafontaine I."/>
            <person name="de Montigny J."/>
            <person name="Marck C."/>
            <person name="Neuveglise C."/>
            <person name="Talla E."/>
            <person name="Goffard N."/>
            <person name="Frangeul L."/>
            <person name="Aigle M."/>
            <person name="Anthouard V."/>
            <person name="Babour A."/>
            <person name="Barbe V."/>
            <person name="Barnay S."/>
            <person name="Blanchin S."/>
            <person name="Beckerich J.M."/>
            <person name="Beyne E."/>
            <person name="Bleykasten C."/>
            <person name="Boisrame A."/>
            <person name="Boyer J."/>
            <person name="Cattolico L."/>
            <person name="Confanioleri F."/>
            <person name="de Daruvar A."/>
            <person name="Despons L."/>
            <person name="Fabre E."/>
            <person name="Fairhead C."/>
            <person name="Ferry-Dumazet H."/>
            <person name="Groppi A."/>
            <person name="Hantraye F."/>
            <person name="Hennequin C."/>
            <person name="Jauniaux N."/>
            <person name="Joyet P."/>
            <person name="Kachouri R."/>
            <person name="Kerrest A."/>
            <person name="Koszul R."/>
            <person name="Lemaire M."/>
            <person name="Lesur I."/>
            <person name="Ma L."/>
            <person name="Muller H."/>
            <person name="Nicaud J.M."/>
            <person name="Nikolski M."/>
            <person name="Oztas S."/>
            <person name="Ozier-Kalogeropoulos O."/>
            <person name="Pellenz S."/>
            <person name="Potier S."/>
            <person name="Richard G.F."/>
            <person name="Straub M.L."/>
            <person name="Suleau A."/>
            <person name="Swennene D."/>
            <person name="Tekaia F."/>
            <person name="Wesolowski-Louvel M."/>
            <person name="Westhof E."/>
            <person name="Wirth B."/>
            <person name="Zeniou-Meyer M."/>
            <person name="Zivanovic I."/>
            <person name="Bolotin-Fukuhara M."/>
            <person name="Thierry A."/>
            <person name="Bouchier C."/>
            <person name="Caudron B."/>
            <person name="Scarpelli C."/>
            <person name="Gaillardin C."/>
            <person name="Weissenbach J."/>
            <person name="Wincker P."/>
            <person name="Souciet J.L."/>
        </authorList>
    </citation>
    <scope>NUCLEOTIDE SEQUENCE [LARGE SCALE GENOMIC DNA]</scope>
    <source>
        <strain evidence="7">ATCC 36239 / CBS 767 / BCRC 21394 / JCM 1990 / NBRC 0083 / IGC 2968</strain>
    </source>
</reference>
<dbReference type="SUPFAM" id="SSF54373">
    <property type="entry name" value="FAD-linked reductases, C-terminal domain"/>
    <property type="match status" value="1"/>
</dbReference>
<keyword evidence="4" id="KW-0274">FAD</keyword>
<dbReference type="AlphaFoldDB" id="Q6BZB9"/>
<proteinExistence type="inferred from homology"/>
<dbReference type="HOGENOM" id="CLU_004498_10_1_1"/>
<dbReference type="RefSeq" id="XP_456450.2">
    <property type="nucleotide sequence ID" value="XM_456450.1"/>
</dbReference>
<dbReference type="InterPro" id="IPR002937">
    <property type="entry name" value="Amino_oxidase"/>
</dbReference>
<evidence type="ECO:0000313" key="7">
    <source>
        <dbReference type="Proteomes" id="UP000000599"/>
    </source>
</evidence>
<dbReference type="GO" id="GO:0046592">
    <property type="term" value="F:polyamine oxidase activity"/>
    <property type="evidence" value="ECO:0007669"/>
    <property type="project" value="EnsemblFungi"/>
</dbReference>
<comment type="similarity">
    <text evidence="4">Belongs to the flavin monoamine oxidase family.</text>
</comment>
<dbReference type="Gene3D" id="3.50.50.60">
    <property type="entry name" value="FAD/NAD(P)-binding domain"/>
    <property type="match status" value="1"/>
</dbReference>
<dbReference type="InterPro" id="IPR001613">
    <property type="entry name" value="Flavin_amine_oxidase"/>
</dbReference>
<dbReference type="SUPFAM" id="SSF51905">
    <property type="entry name" value="FAD/NAD(P)-binding domain"/>
    <property type="match status" value="1"/>
</dbReference>
<comment type="cofactor">
    <cofactor evidence="1 4">
        <name>FAD</name>
        <dbReference type="ChEBI" id="CHEBI:57692"/>
    </cofactor>
</comment>
<dbReference type="InterPro" id="IPR036188">
    <property type="entry name" value="FAD/NAD-bd_sf"/>
</dbReference>
<dbReference type="KEGG" id="dha:DEHA2A02552g"/>
<sequence length="489" mass="54831">MTQSIEVEVCIIGGGVSGLKAAHTLLNHSGSKYSSKDLILLEAQDRLGGRIFTDRKSSKLGISYDLGASWFHDSLNNVVLEESIKDGTFNVMEDGYYDDKDIRVFASDEDGPLDVNNMKLHRVAEDLEKFIELYYFDDLNKADMSLNEIVELFMEKHSSRLTTEQKRYCSTILRYLELWYGITWDKISAKYSIMDHQGRNLFNKKGYDFLINKLASGIPEDRILHSHPVTNIIRNNKKGNERVAVESSNGPTVYCNYLVVTVPQSILSLSPSHTHGITWIPPLPSNITDALENIHFGALGKVIFEFESCWWDINEDRFEILADSTDDSSLSSPISSSPESFKFPVFAVNCAAVYKESVRGASLCILTQSPLTDYLESHPQQAWSYFKPMLSKLKLNDLQVSDPINTITSNWTNNPYIRGSYSAVETGDDPLDIITQLSGEHDCGLIDKNIRFAGEHTTSDGSGCVHGAYMSGQREAMWILNDCGAFSTQ</sequence>
<feature type="binding site" evidence="3">
    <location>
        <position position="17"/>
    </location>
    <ligand>
        <name>FAD</name>
        <dbReference type="ChEBI" id="CHEBI:57692"/>
    </ligand>
</feature>
<evidence type="ECO:0000256" key="4">
    <source>
        <dbReference type="RuleBase" id="RU362067"/>
    </source>
</evidence>
<dbReference type="EC" id="1.4.3.-" evidence="4"/>
<feature type="binding site" evidence="3">
    <location>
        <position position="229"/>
    </location>
    <ligand>
        <name>FAD</name>
        <dbReference type="ChEBI" id="CHEBI:57692"/>
    </ligand>
</feature>
<feature type="binding site" evidence="3">
    <location>
        <begin position="42"/>
        <end position="43"/>
    </location>
    <ligand>
        <name>FAD</name>
        <dbReference type="ChEBI" id="CHEBI:57692"/>
    </ligand>
</feature>
<protein>
    <recommendedName>
        <fullName evidence="4">Amine oxidase</fullName>
        <ecNumber evidence="4">1.4.3.-</ecNumber>
    </recommendedName>
</protein>
<dbReference type="InterPro" id="IPR050281">
    <property type="entry name" value="Flavin_monoamine_oxidase"/>
</dbReference>
<evidence type="ECO:0000256" key="1">
    <source>
        <dbReference type="ARBA" id="ARBA00001974"/>
    </source>
</evidence>
<dbReference type="EMBL" id="CR382133">
    <property type="protein sequence ID" value="CAG84402.2"/>
    <property type="molecule type" value="Genomic_DNA"/>
</dbReference>
<dbReference type="FunCoup" id="Q6BZB9">
    <property type="interactions" value="395"/>
</dbReference>
<dbReference type="GeneID" id="2899791"/>